<protein>
    <submittedName>
        <fullName evidence="11">Uncharacterized protein</fullName>
    </submittedName>
</protein>
<keyword evidence="4" id="KW-0677">Repeat</keyword>
<evidence type="ECO:0000256" key="3">
    <source>
        <dbReference type="ARBA" id="ARBA00022723"/>
    </source>
</evidence>
<feature type="domain" description="LIM zinc-binding" evidence="9">
    <location>
        <begin position="390"/>
        <end position="455"/>
    </location>
</feature>
<evidence type="ECO:0000256" key="5">
    <source>
        <dbReference type="ARBA" id="ARBA00022833"/>
    </source>
</evidence>
<evidence type="ECO:0000256" key="7">
    <source>
        <dbReference type="PROSITE-ProRule" id="PRU00125"/>
    </source>
</evidence>
<feature type="region of interest" description="Disordered" evidence="8">
    <location>
        <begin position="307"/>
        <end position="344"/>
    </location>
</feature>
<dbReference type="PROSITE" id="PS51303">
    <property type="entry name" value="PET"/>
    <property type="match status" value="1"/>
</dbReference>
<organism evidence="11 12">
    <name type="scientific">Tribolium castaneum</name>
    <name type="common">Red flour beetle</name>
    <dbReference type="NCBI Taxonomy" id="7070"/>
    <lineage>
        <taxon>Eukaryota</taxon>
        <taxon>Metazoa</taxon>
        <taxon>Ecdysozoa</taxon>
        <taxon>Arthropoda</taxon>
        <taxon>Hexapoda</taxon>
        <taxon>Insecta</taxon>
        <taxon>Pterygota</taxon>
        <taxon>Neoptera</taxon>
        <taxon>Endopterygota</taxon>
        <taxon>Coleoptera</taxon>
        <taxon>Polyphaga</taxon>
        <taxon>Cucujiformia</taxon>
        <taxon>Tenebrionidae</taxon>
        <taxon>Tenebrionidae incertae sedis</taxon>
        <taxon>Tribolium</taxon>
    </lineage>
</organism>
<dbReference type="EMBL" id="KQ971344">
    <property type="protein sequence ID" value="EFA05229.2"/>
    <property type="molecule type" value="Genomic_DNA"/>
</dbReference>
<comment type="subcellular location">
    <subcellularLocation>
        <location evidence="1">Cytoplasm</location>
    </subcellularLocation>
</comment>
<dbReference type="InParanoid" id="D2A4H8"/>
<proteinExistence type="predicted"/>
<dbReference type="InterPro" id="IPR033724">
    <property type="entry name" value="PET_testin"/>
</dbReference>
<dbReference type="InterPro" id="IPR047120">
    <property type="entry name" value="Pk/Esn/Tes"/>
</dbReference>
<name>D2A4H8_TRICA</name>
<dbReference type="GO" id="GO:0005737">
    <property type="term" value="C:cytoplasm"/>
    <property type="evidence" value="ECO:0007669"/>
    <property type="project" value="UniProtKB-SubCell"/>
</dbReference>
<evidence type="ECO:0000256" key="2">
    <source>
        <dbReference type="ARBA" id="ARBA00022490"/>
    </source>
</evidence>
<keyword evidence="2" id="KW-0963">Cytoplasm</keyword>
<dbReference type="STRING" id="7070.D2A4H8"/>
<dbReference type="HOGENOM" id="CLU_014643_0_0_1"/>
<keyword evidence="5 7" id="KW-0862">Zinc</keyword>
<keyword evidence="6 7" id="KW-0440">LIM domain</keyword>
<dbReference type="OrthoDB" id="10069167at2759"/>
<dbReference type="SUPFAM" id="SSF57716">
    <property type="entry name" value="Glucocorticoid receptor-like (DNA-binding domain)"/>
    <property type="match status" value="2"/>
</dbReference>
<accession>D2A4H8</accession>
<dbReference type="PROSITE" id="PS00478">
    <property type="entry name" value="LIM_DOMAIN_1"/>
    <property type="match status" value="2"/>
</dbReference>
<dbReference type="eggNOG" id="KOG1704">
    <property type="taxonomic scope" value="Eukaryota"/>
</dbReference>
<feature type="domain" description="LIM zinc-binding" evidence="9">
    <location>
        <begin position="456"/>
        <end position="516"/>
    </location>
</feature>
<evidence type="ECO:0000313" key="11">
    <source>
        <dbReference type="EMBL" id="EFA05229.2"/>
    </source>
</evidence>
<dbReference type="Gene3D" id="2.10.110.10">
    <property type="entry name" value="Cysteine Rich Protein"/>
    <property type="match status" value="3"/>
</dbReference>
<evidence type="ECO:0000313" key="12">
    <source>
        <dbReference type="Proteomes" id="UP000007266"/>
    </source>
</evidence>
<dbReference type="KEGG" id="tca:655861"/>
<dbReference type="FunCoup" id="D2A4H8">
    <property type="interactions" value="186"/>
</dbReference>
<feature type="domain" description="PET" evidence="10">
    <location>
        <begin position="83"/>
        <end position="189"/>
    </location>
</feature>
<dbReference type="PANTHER" id="PTHR24211:SF22">
    <property type="entry name" value="TESTIN"/>
    <property type="match status" value="1"/>
</dbReference>
<evidence type="ECO:0000256" key="8">
    <source>
        <dbReference type="SAM" id="MobiDB-lite"/>
    </source>
</evidence>
<dbReference type="Pfam" id="PF00412">
    <property type="entry name" value="LIM"/>
    <property type="match status" value="3"/>
</dbReference>
<dbReference type="PANTHER" id="PTHR24211">
    <property type="entry name" value="LIM DOMAIN-CONTAINING PROTEIN"/>
    <property type="match status" value="1"/>
</dbReference>
<dbReference type="InterPro" id="IPR001781">
    <property type="entry name" value="Znf_LIM"/>
</dbReference>
<dbReference type="OMA" id="IEDMNMY"/>
<keyword evidence="3 7" id="KW-0479">Metal-binding</keyword>
<evidence type="ECO:0000259" key="10">
    <source>
        <dbReference type="PROSITE" id="PS51303"/>
    </source>
</evidence>
<dbReference type="Proteomes" id="UP000007266">
    <property type="component" value="Linkage group 6"/>
</dbReference>
<dbReference type="AlphaFoldDB" id="D2A4H8"/>
<reference evidence="11 12" key="1">
    <citation type="journal article" date="2008" name="Nature">
        <title>The genome of the model beetle and pest Tribolium castaneum.</title>
        <authorList>
            <consortium name="Tribolium Genome Sequencing Consortium"/>
            <person name="Richards S."/>
            <person name="Gibbs R.A."/>
            <person name="Weinstock G.M."/>
            <person name="Brown S.J."/>
            <person name="Denell R."/>
            <person name="Beeman R.W."/>
            <person name="Gibbs R."/>
            <person name="Beeman R.W."/>
            <person name="Brown S.J."/>
            <person name="Bucher G."/>
            <person name="Friedrich M."/>
            <person name="Grimmelikhuijzen C.J."/>
            <person name="Klingler M."/>
            <person name="Lorenzen M."/>
            <person name="Richards S."/>
            <person name="Roth S."/>
            <person name="Schroder R."/>
            <person name="Tautz D."/>
            <person name="Zdobnov E.M."/>
            <person name="Muzny D."/>
            <person name="Gibbs R.A."/>
            <person name="Weinstock G.M."/>
            <person name="Attaway T."/>
            <person name="Bell S."/>
            <person name="Buhay C.J."/>
            <person name="Chandrabose M.N."/>
            <person name="Chavez D."/>
            <person name="Clerk-Blankenburg K.P."/>
            <person name="Cree A."/>
            <person name="Dao M."/>
            <person name="Davis C."/>
            <person name="Chacko J."/>
            <person name="Dinh H."/>
            <person name="Dugan-Rocha S."/>
            <person name="Fowler G."/>
            <person name="Garner T.T."/>
            <person name="Garnes J."/>
            <person name="Gnirke A."/>
            <person name="Hawes A."/>
            <person name="Hernandez J."/>
            <person name="Hines S."/>
            <person name="Holder M."/>
            <person name="Hume J."/>
            <person name="Jhangiani S.N."/>
            <person name="Joshi V."/>
            <person name="Khan Z.M."/>
            <person name="Jackson L."/>
            <person name="Kovar C."/>
            <person name="Kowis A."/>
            <person name="Lee S."/>
            <person name="Lewis L.R."/>
            <person name="Margolis J."/>
            <person name="Morgan M."/>
            <person name="Nazareth L.V."/>
            <person name="Nguyen N."/>
            <person name="Okwuonu G."/>
            <person name="Parker D."/>
            <person name="Richards S."/>
            <person name="Ruiz S.J."/>
            <person name="Santibanez J."/>
            <person name="Savard J."/>
            <person name="Scherer S.E."/>
            <person name="Schneider B."/>
            <person name="Sodergren E."/>
            <person name="Tautz D."/>
            <person name="Vattahil S."/>
            <person name="Villasana D."/>
            <person name="White C.S."/>
            <person name="Wright R."/>
            <person name="Park Y."/>
            <person name="Beeman R.W."/>
            <person name="Lord J."/>
            <person name="Oppert B."/>
            <person name="Lorenzen M."/>
            <person name="Brown S."/>
            <person name="Wang L."/>
            <person name="Savard J."/>
            <person name="Tautz D."/>
            <person name="Richards S."/>
            <person name="Weinstock G."/>
            <person name="Gibbs R.A."/>
            <person name="Liu Y."/>
            <person name="Worley K."/>
            <person name="Weinstock G."/>
            <person name="Elsik C.G."/>
            <person name="Reese J.T."/>
            <person name="Elhaik E."/>
            <person name="Landan G."/>
            <person name="Graur D."/>
            <person name="Arensburger P."/>
            <person name="Atkinson P."/>
            <person name="Beeman R.W."/>
            <person name="Beidler J."/>
            <person name="Brown S.J."/>
            <person name="Demuth J.P."/>
            <person name="Drury D.W."/>
            <person name="Du Y.Z."/>
            <person name="Fujiwara H."/>
            <person name="Lorenzen M."/>
            <person name="Maselli V."/>
            <person name="Osanai M."/>
            <person name="Park Y."/>
            <person name="Robertson H.M."/>
            <person name="Tu Z."/>
            <person name="Wang J.J."/>
            <person name="Wang S."/>
            <person name="Richards S."/>
            <person name="Song H."/>
            <person name="Zhang L."/>
            <person name="Sodergren E."/>
            <person name="Werner D."/>
            <person name="Stanke M."/>
            <person name="Morgenstern B."/>
            <person name="Solovyev V."/>
            <person name="Kosarev P."/>
            <person name="Brown G."/>
            <person name="Chen H.C."/>
            <person name="Ermolaeva O."/>
            <person name="Hlavina W."/>
            <person name="Kapustin Y."/>
            <person name="Kiryutin B."/>
            <person name="Kitts P."/>
            <person name="Maglott D."/>
            <person name="Pruitt K."/>
            <person name="Sapojnikov V."/>
            <person name="Souvorov A."/>
            <person name="Mackey A.J."/>
            <person name="Waterhouse R.M."/>
            <person name="Wyder S."/>
            <person name="Zdobnov E.M."/>
            <person name="Zdobnov E.M."/>
            <person name="Wyder S."/>
            <person name="Kriventseva E.V."/>
            <person name="Kadowaki T."/>
            <person name="Bork P."/>
            <person name="Aranda M."/>
            <person name="Bao R."/>
            <person name="Beermann A."/>
            <person name="Berns N."/>
            <person name="Bolognesi R."/>
            <person name="Bonneton F."/>
            <person name="Bopp D."/>
            <person name="Brown S.J."/>
            <person name="Bucher G."/>
            <person name="Butts T."/>
            <person name="Chaumot A."/>
            <person name="Denell R.E."/>
            <person name="Ferrier D.E."/>
            <person name="Friedrich M."/>
            <person name="Gordon C.M."/>
            <person name="Jindra M."/>
            <person name="Klingler M."/>
            <person name="Lan Q."/>
            <person name="Lattorff H.M."/>
            <person name="Laudet V."/>
            <person name="von Levetsow C."/>
            <person name="Liu Z."/>
            <person name="Lutz R."/>
            <person name="Lynch J.A."/>
            <person name="da Fonseca R.N."/>
            <person name="Posnien N."/>
            <person name="Reuter R."/>
            <person name="Roth S."/>
            <person name="Savard J."/>
            <person name="Schinko J.B."/>
            <person name="Schmitt C."/>
            <person name="Schoppmeier M."/>
            <person name="Schroder R."/>
            <person name="Shippy T.D."/>
            <person name="Simonnet F."/>
            <person name="Marques-Souza H."/>
            <person name="Tautz D."/>
            <person name="Tomoyasu Y."/>
            <person name="Trauner J."/>
            <person name="Van der Zee M."/>
            <person name="Vervoort M."/>
            <person name="Wittkopp N."/>
            <person name="Wimmer E.A."/>
            <person name="Yang X."/>
            <person name="Jones A.K."/>
            <person name="Sattelle D.B."/>
            <person name="Ebert P.R."/>
            <person name="Nelson D."/>
            <person name="Scott J.G."/>
            <person name="Beeman R.W."/>
            <person name="Muthukrishnan S."/>
            <person name="Kramer K.J."/>
            <person name="Arakane Y."/>
            <person name="Beeman R.W."/>
            <person name="Zhu Q."/>
            <person name="Hogenkamp D."/>
            <person name="Dixit R."/>
            <person name="Oppert B."/>
            <person name="Jiang H."/>
            <person name="Zou Z."/>
            <person name="Marshall J."/>
            <person name="Elpidina E."/>
            <person name="Vinokurov K."/>
            <person name="Oppert C."/>
            <person name="Zou Z."/>
            <person name="Evans J."/>
            <person name="Lu Z."/>
            <person name="Zhao P."/>
            <person name="Sumathipala N."/>
            <person name="Altincicek B."/>
            <person name="Vilcinskas A."/>
            <person name="Williams M."/>
            <person name="Hultmark D."/>
            <person name="Hetru C."/>
            <person name="Jiang H."/>
            <person name="Grimmelikhuijzen C.J."/>
            <person name="Hauser F."/>
            <person name="Cazzamali G."/>
            <person name="Williamson M."/>
            <person name="Park Y."/>
            <person name="Li B."/>
            <person name="Tanaka Y."/>
            <person name="Predel R."/>
            <person name="Neupert S."/>
            <person name="Schachtner J."/>
            <person name="Verleyen P."/>
            <person name="Raible F."/>
            <person name="Bork P."/>
            <person name="Friedrich M."/>
            <person name="Walden K.K."/>
            <person name="Robertson H.M."/>
            <person name="Angeli S."/>
            <person name="Foret S."/>
            <person name="Bucher G."/>
            <person name="Schuetz S."/>
            <person name="Maleszka R."/>
            <person name="Wimmer E.A."/>
            <person name="Beeman R.W."/>
            <person name="Lorenzen M."/>
            <person name="Tomoyasu Y."/>
            <person name="Miller S.C."/>
            <person name="Grossmann D."/>
            <person name="Bucher G."/>
        </authorList>
    </citation>
    <scope>NUCLEOTIDE SEQUENCE [LARGE SCALE GENOMIC DNA]</scope>
    <source>
        <strain evidence="11 12">Georgia GA2</strain>
    </source>
</reference>
<evidence type="ECO:0000256" key="1">
    <source>
        <dbReference type="ARBA" id="ARBA00004496"/>
    </source>
</evidence>
<dbReference type="PROSITE" id="PS50023">
    <property type="entry name" value="LIM_DOMAIN_2"/>
    <property type="match status" value="2"/>
</dbReference>
<dbReference type="GO" id="GO:0008270">
    <property type="term" value="F:zinc ion binding"/>
    <property type="evidence" value="ECO:0007669"/>
    <property type="project" value="InterPro"/>
</dbReference>
<feature type="compositionally biased region" description="Polar residues" evidence="8">
    <location>
        <begin position="307"/>
        <end position="317"/>
    </location>
</feature>
<dbReference type="InterPro" id="IPR010442">
    <property type="entry name" value="PET_domain"/>
</dbReference>
<dbReference type="CDD" id="cd09341">
    <property type="entry name" value="LIM2_Testin_like"/>
    <property type="match status" value="1"/>
</dbReference>
<dbReference type="FunFam" id="2.10.110.10:FF:000005">
    <property type="entry name" value="Testin isoform 1"/>
    <property type="match status" value="1"/>
</dbReference>
<dbReference type="Pfam" id="PF06297">
    <property type="entry name" value="PET"/>
    <property type="match status" value="1"/>
</dbReference>
<evidence type="ECO:0000256" key="6">
    <source>
        <dbReference type="ARBA" id="ARBA00023038"/>
    </source>
</evidence>
<keyword evidence="12" id="KW-1185">Reference proteome</keyword>
<dbReference type="CDD" id="cd09829">
    <property type="entry name" value="PET_testin"/>
    <property type="match status" value="1"/>
</dbReference>
<evidence type="ECO:0000259" key="9">
    <source>
        <dbReference type="PROSITE" id="PS50023"/>
    </source>
</evidence>
<dbReference type="SMART" id="SM00132">
    <property type="entry name" value="LIM"/>
    <property type="match status" value="3"/>
</dbReference>
<sequence>MTESDAPNWLTELEKKREIRLKTRLGHEAGAGAPCIKCSEKCPGLDLHFWRKICKNCKCSKEDHDVHDDDIYGWAQFQLLGSKPTRTKRKIVLPGKKDEVELEWAPKGNTETIDRYLKTVAPETLPVKGSQAAQERKQLLQKQIPIHDLDPSLCHELTDSELNQMQDYIKHMKGSAGVGQIIQFGVNYGNLYHLGEPNTAKIVSDRIPKTIPANETVQLLPGLHPKQFEKKLSMKDQKELDAFFDKIPKPVNMTAHAEKSGYVNSPNFVTSAGQITQYTNPETSEITPLGSTLPVSRFARELIPDSNLTSDVTNQNLPAKLKNDPNSNKLPEYNPSRLNVPESQLVPNPVKIGSIRDITYTPEIKSAIKTENPTPGETPNEKIPPPIETKHCRKCRKQFAPGEFAIFVEKSSDLFHNNCFKCAGCNQNLADLFYFYDKESGDVYCGRDFAKIRGIPRCKACDELIFVKEYCLAENSTFHLKHFCCFECDEALAGQNYVVEDSQPICLPCFEKVKANKCTSCLRVIRPDEEGLTLAQGIHFHTAEECFCCSVCKKPLLGAKLLFRNGKLFCSHECFKSDK</sequence>
<reference evidence="11 12" key="2">
    <citation type="journal article" date="2010" name="Nucleic Acids Res.">
        <title>BeetleBase in 2010: revisions to provide comprehensive genomic information for Tribolium castaneum.</title>
        <authorList>
            <person name="Kim H.S."/>
            <person name="Murphy T."/>
            <person name="Xia J."/>
            <person name="Caragea D."/>
            <person name="Park Y."/>
            <person name="Beeman R.W."/>
            <person name="Lorenzen M.D."/>
            <person name="Butcher S."/>
            <person name="Manak J.R."/>
            <person name="Brown S.J."/>
        </authorList>
    </citation>
    <scope>GENOME REANNOTATION</scope>
    <source>
        <strain evidence="11 12">Georgia GA2</strain>
    </source>
</reference>
<evidence type="ECO:0000256" key="4">
    <source>
        <dbReference type="ARBA" id="ARBA00022737"/>
    </source>
</evidence>
<gene>
    <name evidence="11" type="primary">AUGUSTUS-3.0.2_15374</name>
    <name evidence="11" type="ORF">TcasGA2_TC015374</name>
</gene>